<reference evidence="12" key="3">
    <citation type="submission" date="2024-02" db="UniProtKB">
        <authorList>
            <consortium name="WormBaseParasite"/>
        </authorList>
    </citation>
    <scope>IDENTIFICATION</scope>
    <source>
        <strain evidence="12">pt0022</strain>
    </source>
</reference>
<protein>
    <recommendedName>
        <fullName evidence="13">Protein-tyrosine phosphatase containing protein</fullName>
    </recommendedName>
</protein>
<dbReference type="InterPro" id="IPR019366">
    <property type="entry name" value="Clusterin-associated_protein-1"/>
</dbReference>
<comment type="similarity">
    <text evidence="2">Belongs to the CLUAP1 family.</text>
</comment>
<dbReference type="SMART" id="SM00194">
    <property type="entry name" value="PTPc"/>
    <property type="match status" value="1"/>
</dbReference>
<name>A0AAF5PRP3_WUCBA</name>
<dbReference type="InterPro" id="IPR003595">
    <property type="entry name" value="Tyr_Pase_cat"/>
</dbReference>
<dbReference type="InterPro" id="IPR000242">
    <property type="entry name" value="PTP_cat"/>
</dbReference>
<dbReference type="PANTHER" id="PTHR21547">
    <property type="entry name" value="CLUSTERIN ASSOCIATED PROTEIN 1"/>
    <property type="match status" value="1"/>
</dbReference>
<dbReference type="SUPFAM" id="SSF52799">
    <property type="entry name" value="(Phosphotyrosine protein) phosphatases II"/>
    <property type="match status" value="1"/>
</dbReference>
<dbReference type="CDD" id="cd00047">
    <property type="entry name" value="PTPc"/>
    <property type="match status" value="1"/>
</dbReference>
<keyword evidence="5" id="KW-0969">Cilium</keyword>
<keyword evidence="4 7" id="KW-0175">Coiled coil</keyword>
<dbReference type="Pfam" id="PF00102">
    <property type="entry name" value="Y_phosphatase"/>
    <property type="match status" value="1"/>
</dbReference>
<comment type="subcellular location">
    <subcellularLocation>
        <location evidence="1">Cell projection</location>
        <location evidence="1">Cilium</location>
    </subcellularLocation>
</comment>
<organism evidence="11 12">
    <name type="scientific">Wuchereria bancrofti</name>
    <dbReference type="NCBI Taxonomy" id="6293"/>
    <lineage>
        <taxon>Eukaryota</taxon>
        <taxon>Metazoa</taxon>
        <taxon>Ecdysozoa</taxon>
        <taxon>Nematoda</taxon>
        <taxon>Chromadorea</taxon>
        <taxon>Rhabditida</taxon>
        <taxon>Spirurina</taxon>
        <taxon>Spiruromorpha</taxon>
        <taxon>Filarioidea</taxon>
        <taxon>Onchocercidae</taxon>
        <taxon>Wuchereria</taxon>
    </lineage>
</organism>
<dbReference type="Gene3D" id="3.90.190.10">
    <property type="entry name" value="Protein tyrosine phosphatase superfamily"/>
    <property type="match status" value="1"/>
</dbReference>
<evidence type="ECO:0000259" key="9">
    <source>
        <dbReference type="PROSITE" id="PS50055"/>
    </source>
</evidence>
<dbReference type="InterPro" id="IPR029021">
    <property type="entry name" value="Prot-tyrosine_phosphatase-like"/>
</dbReference>
<reference evidence="11" key="2">
    <citation type="journal article" date="2016" name="Mol. Ecol.">
        <title>Population genomics of the filarial nematode parasite Wuchereria bancrofti from mosquitoes.</title>
        <authorList>
            <person name="Small S.T."/>
            <person name="Reimer L.J."/>
            <person name="Tisch D.J."/>
            <person name="King C.L."/>
            <person name="Christensen B.M."/>
            <person name="Siba P.M."/>
            <person name="Kazura J.W."/>
            <person name="Serre D."/>
            <person name="Zimmerman P.A."/>
        </authorList>
    </citation>
    <scope>NUCLEOTIDE SEQUENCE</scope>
    <source>
        <strain evidence="11">pt0022</strain>
    </source>
</reference>
<keyword evidence="6" id="KW-0966">Cell projection</keyword>
<dbReference type="GO" id="GO:0060271">
    <property type="term" value="P:cilium assembly"/>
    <property type="evidence" value="ECO:0007669"/>
    <property type="project" value="TreeGrafter"/>
</dbReference>
<accession>A0AAF5PRP3</accession>
<dbReference type="InterPro" id="IPR000387">
    <property type="entry name" value="Tyr_Pase_dom"/>
</dbReference>
<dbReference type="GO" id="GO:0005815">
    <property type="term" value="C:microtubule organizing center"/>
    <property type="evidence" value="ECO:0007669"/>
    <property type="project" value="TreeGrafter"/>
</dbReference>
<feature type="domain" description="Tyrosine-protein phosphatase" evidence="9">
    <location>
        <begin position="76"/>
        <end position="311"/>
    </location>
</feature>
<evidence type="ECO:0000256" key="7">
    <source>
        <dbReference type="SAM" id="Coils"/>
    </source>
</evidence>
<feature type="region of interest" description="Disordered" evidence="8">
    <location>
        <begin position="585"/>
        <end position="650"/>
    </location>
</feature>
<evidence type="ECO:0000256" key="6">
    <source>
        <dbReference type="ARBA" id="ARBA00023273"/>
    </source>
</evidence>
<evidence type="ECO:0000256" key="1">
    <source>
        <dbReference type="ARBA" id="ARBA00004138"/>
    </source>
</evidence>
<evidence type="ECO:0000256" key="2">
    <source>
        <dbReference type="ARBA" id="ARBA00008340"/>
    </source>
</evidence>
<dbReference type="WBParaSite" id="mrna-Wban_04599">
    <property type="protein sequence ID" value="mrna-Wban_04599"/>
    <property type="gene ID" value="Wban_04599"/>
</dbReference>
<feature type="compositionally biased region" description="Acidic residues" evidence="8">
    <location>
        <begin position="590"/>
        <end position="619"/>
    </location>
</feature>
<keyword evidence="3" id="KW-0970">Cilium biogenesis/degradation</keyword>
<sequence length="650" mass="75434">MVDTIQTKEGAVAISAENMRSSMRSVRRGKTKLILTPASLASHLKANGRKLGEGIADLYEQFEKDSPTFFAFFSAENRAKNKFPNEIFLLDRTRVILNEKPDYYHASYVDGCKQAKQYVLAQAPFNETTACDFFRLVMQCKPELIIVLMNLNLNDNEQYIMGSKPRKYGTISVRNEKNESRSLSKETIEKYSHHKLIIMKEMEKIEQKYQLLTFNTWTDDMIIPKDDFIKFHKLVHKQLEDKPRECSQLVVCPTGAHRAGIWAVFDMESERLKTKNRIRFSDTIKSVRNQRCNTIEHFELFDDMVEQLRVLGYPRLVSMENFRTPNFKLIAEILEWLVHRYDAQISIPLVIETEQERAFFIKSATFYILQKARIKLNPKKLYMSEELQKCQQLALQIPNHGATLYDLLAKEVTAKIERNKALSFSLSLSDGEKAILQAIQAIQEELAIINQNLQNVSSDEAALDAKIERRKKEYEQQQKRLAKLQSFRPQCMDEYEKYEMKLKQLYAIYVSKFRNVSFLQGLQNEFDRAEHERNVEAEQNMRNMVERMRAQELMLREAQMAGLDEEANSIKPKVKGSKVFGNMIGAGISDNDDDDDDNDDDDQENDIFYGDDDVDDDGDNIPYRNKLKKSGSERNNGSVKKLDISSEDDF</sequence>
<evidence type="ECO:0000313" key="11">
    <source>
        <dbReference type="Proteomes" id="UP000093561"/>
    </source>
</evidence>
<reference evidence="11" key="1">
    <citation type="submission" date="2015-03" db="EMBL/GenBank/DDBJ databases">
        <title>Wuchereria bancrofti Genome Sequencing Papua New Guinea Strain.</title>
        <authorList>
            <person name="Small S.T."/>
            <person name="Serre D."/>
            <person name="Zimmerman P.A."/>
        </authorList>
    </citation>
    <scope>NUCLEOTIDE SEQUENCE [LARGE SCALE GENOMIC DNA]</scope>
    <source>
        <strain evidence="11">pt0022</strain>
    </source>
</reference>
<proteinExistence type="inferred from homology"/>
<evidence type="ECO:0000256" key="3">
    <source>
        <dbReference type="ARBA" id="ARBA00022794"/>
    </source>
</evidence>
<evidence type="ECO:0000313" key="12">
    <source>
        <dbReference type="WBParaSite" id="mrna-Wban_04599"/>
    </source>
</evidence>
<evidence type="ECO:0000256" key="5">
    <source>
        <dbReference type="ARBA" id="ARBA00023069"/>
    </source>
</evidence>
<dbReference type="GO" id="GO:0005929">
    <property type="term" value="C:cilium"/>
    <property type="evidence" value="ECO:0007669"/>
    <property type="project" value="UniProtKB-SubCell"/>
</dbReference>
<feature type="coiled-coil region" evidence="7">
    <location>
        <begin position="439"/>
        <end position="487"/>
    </location>
</feature>
<feature type="domain" description="Tyrosine specific protein phosphatases" evidence="10">
    <location>
        <begin position="226"/>
        <end position="302"/>
    </location>
</feature>
<dbReference type="Proteomes" id="UP000093561">
    <property type="component" value="Unassembled WGS sequence"/>
</dbReference>
<feature type="coiled-coil region" evidence="7">
    <location>
        <begin position="519"/>
        <end position="554"/>
    </location>
</feature>
<dbReference type="GO" id="GO:0004725">
    <property type="term" value="F:protein tyrosine phosphatase activity"/>
    <property type="evidence" value="ECO:0007669"/>
    <property type="project" value="InterPro"/>
</dbReference>
<dbReference type="PROSITE" id="PS50056">
    <property type="entry name" value="TYR_PHOSPHATASE_2"/>
    <property type="match status" value="1"/>
</dbReference>
<dbReference type="SMART" id="SM00404">
    <property type="entry name" value="PTPc_motif"/>
    <property type="match status" value="1"/>
</dbReference>
<dbReference type="PANTHER" id="PTHR21547:SF0">
    <property type="entry name" value="CLUSTERIN-ASSOCIATED PROTEIN 1"/>
    <property type="match status" value="1"/>
</dbReference>
<evidence type="ECO:0000256" key="4">
    <source>
        <dbReference type="ARBA" id="ARBA00023054"/>
    </source>
</evidence>
<dbReference type="GO" id="GO:0030992">
    <property type="term" value="C:intraciliary transport particle B"/>
    <property type="evidence" value="ECO:0007669"/>
    <property type="project" value="TreeGrafter"/>
</dbReference>
<evidence type="ECO:0000259" key="10">
    <source>
        <dbReference type="PROSITE" id="PS50056"/>
    </source>
</evidence>
<dbReference type="PROSITE" id="PS50055">
    <property type="entry name" value="TYR_PHOSPHATASE_PTP"/>
    <property type="match status" value="1"/>
</dbReference>
<dbReference type="AlphaFoldDB" id="A0AAF5PRP3"/>
<evidence type="ECO:0008006" key="13">
    <source>
        <dbReference type="Google" id="ProtNLM"/>
    </source>
</evidence>
<evidence type="ECO:0000256" key="8">
    <source>
        <dbReference type="SAM" id="MobiDB-lite"/>
    </source>
</evidence>
<dbReference type="Pfam" id="PF10234">
    <property type="entry name" value="Cluap1"/>
    <property type="match status" value="1"/>
</dbReference>